<evidence type="ECO:0000313" key="1">
    <source>
        <dbReference type="EMBL" id="KIL56592.1"/>
    </source>
</evidence>
<accession>A0A0C2W639</accession>
<protein>
    <submittedName>
        <fullName evidence="1">Uncharacterized protein</fullName>
    </submittedName>
</protein>
<dbReference type="AlphaFoldDB" id="A0A0C2W639"/>
<gene>
    <name evidence="1" type="ORF">M378DRAFT_89130</name>
</gene>
<name>A0A0C2W639_AMAMK</name>
<keyword evidence="2" id="KW-1185">Reference proteome</keyword>
<dbReference type="Proteomes" id="UP000054549">
    <property type="component" value="Unassembled WGS sequence"/>
</dbReference>
<dbReference type="InParanoid" id="A0A0C2W639"/>
<feature type="non-terminal residue" evidence="1">
    <location>
        <position position="1"/>
    </location>
</feature>
<evidence type="ECO:0000313" key="2">
    <source>
        <dbReference type="Proteomes" id="UP000054549"/>
    </source>
</evidence>
<dbReference type="EMBL" id="KN818413">
    <property type="protein sequence ID" value="KIL56592.1"/>
    <property type="molecule type" value="Genomic_DNA"/>
</dbReference>
<sequence length="52" mass="5992">YIAWTKSNGIELAYRLHAGVFRKVTQIEILPLHVVRSLSRKLSGLQPQQVYI</sequence>
<dbReference type="HOGENOM" id="CLU_3092817_0_0_1"/>
<proteinExistence type="predicted"/>
<organism evidence="1 2">
    <name type="scientific">Amanita muscaria (strain Koide BX008)</name>
    <dbReference type="NCBI Taxonomy" id="946122"/>
    <lineage>
        <taxon>Eukaryota</taxon>
        <taxon>Fungi</taxon>
        <taxon>Dikarya</taxon>
        <taxon>Basidiomycota</taxon>
        <taxon>Agaricomycotina</taxon>
        <taxon>Agaricomycetes</taxon>
        <taxon>Agaricomycetidae</taxon>
        <taxon>Agaricales</taxon>
        <taxon>Pluteineae</taxon>
        <taxon>Amanitaceae</taxon>
        <taxon>Amanita</taxon>
    </lineage>
</organism>
<reference evidence="1 2" key="1">
    <citation type="submission" date="2014-04" db="EMBL/GenBank/DDBJ databases">
        <title>Evolutionary Origins and Diversification of the Mycorrhizal Mutualists.</title>
        <authorList>
            <consortium name="DOE Joint Genome Institute"/>
            <consortium name="Mycorrhizal Genomics Consortium"/>
            <person name="Kohler A."/>
            <person name="Kuo A."/>
            <person name="Nagy L.G."/>
            <person name="Floudas D."/>
            <person name="Copeland A."/>
            <person name="Barry K.W."/>
            <person name="Cichocki N."/>
            <person name="Veneault-Fourrey C."/>
            <person name="LaButti K."/>
            <person name="Lindquist E.A."/>
            <person name="Lipzen A."/>
            <person name="Lundell T."/>
            <person name="Morin E."/>
            <person name="Murat C."/>
            <person name="Riley R."/>
            <person name="Ohm R."/>
            <person name="Sun H."/>
            <person name="Tunlid A."/>
            <person name="Henrissat B."/>
            <person name="Grigoriev I.V."/>
            <person name="Hibbett D.S."/>
            <person name="Martin F."/>
        </authorList>
    </citation>
    <scope>NUCLEOTIDE SEQUENCE [LARGE SCALE GENOMIC DNA]</scope>
    <source>
        <strain evidence="1 2">Koide BX008</strain>
    </source>
</reference>